<dbReference type="Gene3D" id="3.30.310.130">
    <property type="entry name" value="Ubiquitin-related"/>
    <property type="match status" value="1"/>
</dbReference>
<proteinExistence type="inferred from homology"/>
<dbReference type="InterPro" id="IPR003653">
    <property type="entry name" value="Peptidase_C48_C"/>
</dbReference>
<evidence type="ECO:0000256" key="4">
    <source>
        <dbReference type="SAM" id="MobiDB-lite"/>
    </source>
</evidence>
<dbReference type="InterPro" id="IPR038765">
    <property type="entry name" value="Papain-like_cys_pep_sf"/>
</dbReference>
<evidence type="ECO:0000256" key="2">
    <source>
        <dbReference type="ARBA" id="ARBA00022670"/>
    </source>
</evidence>
<dbReference type="SUPFAM" id="SSF54001">
    <property type="entry name" value="Cysteine proteinases"/>
    <property type="match status" value="1"/>
</dbReference>
<dbReference type="Proteomes" id="UP001497512">
    <property type="component" value="Chromosome 6"/>
</dbReference>
<feature type="domain" description="Ubiquitin-like protease family profile" evidence="5">
    <location>
        <begin position="351"/>
        <end position="548"/>
    </location>
</feature>
<name>A0ABP0UX69_9BRYO</name>
<dbReference type="Pfam" id="PF02902">
    <property type="entry name" value="Peptidase_C48"/>
    <property type="match status" value="1"/>
</dbReference>
<reference evidence="6" key="1">
    <citation type="submission" date="2024-02" db="EMBL/GenBank/DDBJ databases">
        <authorList>
            <consortium name="ELIXIR-Norway"/>
            <consortium name="Elixir Norway"/>
        </authorList>
    </citation>
    <scope>NUCLEOTIDE SEQUENCE</scope>
</reference>
<dbReference type="Gene3D" id="1.10.418.20">
    <property type="match status" value="1"/>
</dbReference>
<comment type="similarity">
    <text evidence="1">Belongs to the peptidase C48 family.</text>
</comment>
<evidence type="ECO:0000256" key="1">
    <source>
        <dbReference type="ARBA" id="ARBA00005234"/>
    </source>
</evidence>
<feature type="compositionally biased region" description="Basic and acidic residues" evidence="4">
    <location>
        <begin position="36"/>
        <end position="45"/>
    </location>
</feature>
<protein>
    <recommendedName>
        <fullName evidence="5">Ubiquitin-like protease family profile domain-containing protein</fullName>
    </recommendedName>
</protein>
<feature type="region of interest" description="Disordered" evidence="4">
    <location>
        <begin position="93"/>
        <end position="151"/>
    </location>
</feature>
<feature type="region of interest" description="Disordered" evidence="4">
    <location>
        <begin position="16"/>
        <end position="45"/>
    </location>
</feature>
<evidence type="ECO:0000256" key="3">
    <source>
        <dbReference type="ARBA" id="ARBA00022801"/>
    </source>
</evidence>
<feature type="compositionally biased region" description="Acidic residues" evidence="4">
    <location>
        <begin position="16"/>
        <end position="28"/>
    </location>
</feature>
<dbReference type="PROSITE" id="PS50600">
    <property type="entry name" value="ULP_PROTEASE"/>
    <property type="match status" value="1"/>
</dbReference>
<dbReference type="PANTHER" id="PTHR47764">
    <property type="entry name" value="UBIQUITIN-LIKE-SPECIFIC PROTEASE 2B-RELATED"/>
    <property type="match status" value="1"/>
</dbReference>
<evidence type="ECO:0000259" key="5">
    <source>
        <dbReference type="PROSITE" id="PS50600"/>
    </source>
</evidence>
<keyword evidence="2" id="KW-0645">Protease</keyword>
<sequence length="616" mass="69401">MAEFKAAAAASFSIDDLEQLSADGEETPDLLIIESGNEKFRDSSDAEIDDKIRTYEKHLQDTKLLLKNKGKLQQHLEDLRTEQKFRMNRQSRLVASSNEQFAQQDTGNTPRNSQQRNGTRSMSLNGLPRGFVTSSTVKTDKHGKPTPVHNKSIPAFNMELELMHSTKGKQLVPTDNSEQLASFHVGVPLVERGFNRGHAVSGVQAGPSSRDSPNSERPEQWGRCNTCNSRVHDLSEWDDIPTCSVCRKKVNDPDPLLLRPMDVELQTQASKLPRRGKRTRQADAAGRTPDTAMELNSSDEEDKRGPSSASASACKPMGHDQPHRLGLRSTFARRMEGYKVAYPSRDDPDAVEILHSDLQRLAPLEFLNDTLIDFYIKYIQRPEALRSDGKKRFHFFNSFFYKKLSDVASGQRKKVNTDFSKLRKWTKGTNIFEKDYLFVPIHDNLHWSLAVICFPGADDGGSGSERCIIHLDSMTHGHNSQAVFRLLRSYLEAEWKHSVESGAFGDDESIHTLQTLTAEKIAAKKVQVPLQENESDCGLFLLRYIEKFVEQAPRTLRLSDLDSPGLFGREWFPPAEASNLRFVINQLLQELFEQEEKEATASAIDSSATLLPVNLE</sequence>
<feature type="compositionally biased region" description="Polar residues" evidence="4">
    <location>
        <begin position="93"/>
        <end position="124"/>
    </location>
</feature>
<feature type="region of interest" description="Disordered" evidence="4">
    <location>
        <begin position="266"/>
        <end position="325"/>
    </location>
</feature>
<dbReference type="EMBL" id="OZ019898">
    <property type="protein sequence ID" value="CAK9229336.1"/>
    <property type="molecule type" value="Genomic_DNA"/>
</dbReference>
<evidence type="ECO:0000313" key="6">
    <source>
        <dbReference type="EMBL" id="CAK9229336.1"/>
    </source>
</evidence>
<organism evidence="6 7">
    <name type="scientific">Sphagnum troendelagicum</name>
    <dbReference type="NCBI Taxonomy" id="128251"/>
    <lineage>
        <taxon>Eukaryota</taxon>
        <taxon>Viridiplantae</taxon>
        <taxon>Streptophyta</taxon>
        <taxon>Embryophyta</taxon>
        <taxon>Bryophyta</taxon>
        <taxon>Sphagnophytina</taxon>
        <taxon>Sphagnopsida</taxon>
        <taxon>Sphagnales</taxon>
        <taxon>Sphagnaceae</taxon>
        <taxon>Sphagnum</taxon>
    </lineage>
</organism>
<feature type="region of interest" description="Disordered" evidence="4">
    <location>
        <begin position="199"/>
        <end position="223"/>
    </location>
</feature>
<gene>
    <name evidence="6" type="ORF">CSSPTR1EN2_LOCUS19682</name>
</gene>
<accession>A0ABP0UX69</accession>
<keyword evidence="7" id="KW-1185">Reference proteome</keyword>
<keyword evidence="3" id="KW-0378">Hydrolase</keyword>
<dbReference type="PANTHER" id="PTHR47764:SF2">
    <property type="entry name" value="UBIQUITIN-LIKE PROTEASE FAMILY PROFILE DOMAIN-CONTAINING PROTEIN"/>
    <property type="match status" value="1"/>
</dbReference>
<evidence type="ECO:0000313" key="7">
    <source>
        <dbReference type="Proteomes" id="UP001497512"/>
    </source>
</evidence>